<dbReference type="Pfam" id="PF22910">
    <property type="entry name" value="EDR4-like_1st"/>
    <property type="match status" value="1"/>
</dbReference>
<dbReference type="Proteomes" id="UP001229421">
    <property type="component" value="Unassembled WGS sequence"/>
</dbReference>
<dbReference type="InterPro" id="IPR045272">
    <property type="entry name" value="ANXUR1/2-like"/>
</dbReference>
<comment type="caution">
    <text evidence="3">The sequence shown here is derived from an EMBL/GenBank/DDBJ whole genome shotgun (WGS) entry which is preliminary data.</text>
</comment>
<feature type="domain" description="EF-hand" evidence="2">
    <location>
        <begin position="351"/>
        <end position="386"/>
    </location>
</feature>
<name>A0AAD8L2D3_TARER</name>
<dbReference type="PANTHER" id="PTHR27003">
    <property type="entry name" value="OS07G0166700 PROTEIN"/>
    <property type="match status" value="1"/>
</dbReference>
<dbReference type="GO" id="GO:0005509">
    <property type="term" value="F:calcium ion binding"/>
    <property type="evidence" value="ECO:0007669"/>
    <property type="project" value="InterPro"/>
</dbReference>
<evidence type="ECO:0000313" key="3">
    <source>
        <dbReference type="EMBL" id="KAK1431496.1"/>
    </source>
</evidence>
<dbReference type="GO" id="GO:0004714">
    <property type="term" value="F:transmembrane receptor protein tyrosine kinase activity"/>
    <property type="evidence" value="ECO:0007669"/>
    <property type="project" value="InterPro"/>
</dbReference>
<dbReference type="InterPro" id="IPR000719">
    <property type="entry name" value="Prot_kinase_dom"/>
</dbReference>
<protein>
    <recommendedName>
        <fullName evidence="5">Calmodulin</fullName>
    </recommendedName>
</protein>
<dbReference type="InterPro" id="IPR001245">
    <property type="entry name" value="Ser-Thr/Tyr_kinase_cat_dom"/>
</dbReference>
<dbReference type="EMBL" id="JAUHHV010000002">
    <property type="protein sequence ID" value="KAK1431496.1"/>
    <property type="molecule type" value="Genomic_DNA"/>
</dbReference>
<keyword evidence="4" id="KW-1185">Reference proteome</keyword>
<dbReference type="GO" id="GO:0005886">
    <property type="term" value="C:plasma membrane"/>
    <property type="evidence" value="ECO:0007669"/>
    <property type="project" value="TreeGrafter"/>
</dbReference>
<gene>
    <name evidence="3" type="ORF">QVD17_07955</name>
</gene>
<dbReference type="Pfam" id="PF07714">
    <property type="entry name" value="PK_Tyr_Ser-Thr"/>
    <property type="match status" value="1"/>
</dbReference>
<evidence type="ECO:0008006" key="5">
    <source>
        <dbReference type="Google" id="ProtNLM"/>
    </source>
</evidence>
<evidence type="ECO:0000313" key="4">
    <source>
        <dbReference type="Proteomes" id="UP001229421"/>
    </source>
</evidence>
<sequence length="444" mass="50361">MGYIDPEYLDNAVLTKESDVYSFGVVLFEVLCGKPAHFQNEGQLLYVLAQKHFETETLDEIIHPDLRKEVNATSLATFSTIAYQSLKKRRKERPTMKKVVEQLQKALEDQLAPSGSCSSVYDGFNVHFDAPHQGQLGFQPNDHGDINDTTENDLAFIKSDTMTSMNTKQYRIVRCPSCSNLLPEPFDSMLYQCGGCFAILKAENSTNDKYLGKTRRGYIDPEYLNTAVLTKESDVYSFGVVLFEVLCGKPAYFQDEGQLLYMLAQKHFEAGTLDEIIHPDLRKDVNKTSLATFSTIAYQSLKKRRKERPTMNKVMEQLHKALEDQLAPSGSFDNFAPLLHGQFREMAVRCSRSEKVKMIFQKFDLNRDGGLNREEMVALVVGVNPRVKFNDQQISAIVNETFLMYAPFIDSKKGLSYDGLLRTYDDGAGNVDNDFEALWLEVKP</sequence>
<dbReference type="InterPro" id="IPR011009">
    <property type="entry name" value="Kinase-like_dom_sf"/>
</dbReference>
<dbReference type="GO" id="GO:0009506">
    <property type="term" value="C:plasmodesma"/>
    <property type="evidence" value="ECO:0007669"/>
    <property type="project" value="TreeGrafter"/>
</dbReference>
<dbReference type="SUPFAM" id="SSF47473">
    <property type="entry name" value="EF-hand"/>
    <property type="match status" value="1"/>
</dbReference>
<organism evidence="3 4">
    <name type="scientific">Tagetes erecta</name>
    <name type="common">African marigold</name>
    <dbReference type="NCBI Taxonomy" id="13708"/>
    <lineage>
        <taxon>Eukaryota</taxon>
        <taxon>Viridiplantae</taxon>
        <taxon>Streptophyta</taxon>
        <taxon>Embryophyta</taxon>
        <taxon>Tracheophyta</taxon>
        <taxon>Spermatophyta</taxon>
        <taxon>Magnoliopsida</taxon>
        <taxon>eudicotyledons</taxon>
        <taxon>Gunneridae</taxon>
        <taxon>Pentapetalae</taxon>
        <taxon>asterids</taxon>
        <taxon>campanulids</taxon>
        <taxon>Asterales</taxon>
        <taxon>Asteraceae</taxon>
        <taxon>Asteroideae</taxon>
        <taxon>Heliantheae alliance</taxon>
        <taxon>Tageteae</taxon>
        <taxon>Tagetes</taxon>
    </lineage>
</organism>
<accession>A0AAD8L2D3</accession>
<evidence type="ECO:0000259" key="2">
    <source>
        <dbReference type="PROSITE" id="PS50222"/>
    </source>
</evidence>
<dbReference type="InterPro" id="IPR055126">
    <property type="entry name" value="EDR4-like_N"/>
</dbReference>
<dbReference type="InterPro" id="IPR011992">
    <property type="entry name" value="EF-hand-dom_pair"/>
</dbReference>
<dbReference type="AlphaFoldDB" id="A0AAD8L2D3"/>
<dbReference type="Gene3D" id="1.10.238.10">
    <property type="entry name" value="EF-hand"/>
    <property type="match status" value="1"/>
</dbReference>
<dbReference type="SUPFAM" id="SSF56112">
    <property type="entry name" value="Protein kinase-like (PK-like)"/>
    <property type="match status" value="2"/>
</dbReference>
<dbReference type="GO" id="GO:0005524">
    <property type="term" value="F:ATP binding"/>
    <property type="evidence" value="ECO:0007669"/>
    <property type="project" value="InterPro"/>
</dbReference>
<proteinExistence type="predicted"/>
<evidence type="ECO:0000259" key="1">
    <source>
        <dbReference type="PROSITE" id="PS50011"/>
    </source>
</evidence>
<dbReference type="Gene3D" id="1.10.510.10">
    <property type="entry name" value="Transferase(Phosphotransferase) domain 1"/>
    <property type="match status" value="2"/>
</dbReference>
<dbReference type="PANTHER" id="PTHR27003:SF458">
    <property type="entry name" value="TOLL_INTERLEUKIN-1 RECEPTOR HOMOLOGY (TIR) DOMAIN, PROTEIN KINASE-LIKE DOMAIN PROTEIN-RELATED"/>
    <property type="match status" value="1"/>
</dbReference>
<dbReference type="FunFam" id="1.10.238.10:FF:000173">
    <property type="entry name" value="uncharacterized TPR repeat-containing protein At1g05150-like"/>
    <property type="match status" value="1"/>
</dbReference>
<reference evidence="3" key="1">
    <citation type="journal article" date="2023" name="bioRxiv">
        <title>Improved chromosome-level genome assembly for marigold (Tagetes erecta).</title>
        <authorList>
            <person name="Jiang F."/>
            <person name="Yuan L."/>
            <person name="Wang S."/>
            <person name="Wang H."/>
            <person name="Xu D."/>
            <person name="Wang A."/>
            <person name="Fan W."/>
        </authorList>
    </citation>
    <scope>NUCLEOTIDE SEQUENCE</scope>
    <source>
        <strain evidence="3">WSJ</strain>
        <tissue evidence="3">Leaf</tissue>
    </source>
</reference>
<feature type="domain" description="Protein kinase" evidence="1">
    <location>
        <begin position="1"/>
        <end position="107"/>
    </location>
</feature>
<dbReference type="Pfam" id="PF00069">
    <property type="entry name" value="Pkinase"/>
    <property type="match status" value="1"/>
</dbReference>
<dbReference type="InterPro" id="IPR002048">
    <property type="entry name" value="EF_hand_dom"/>
</dbReference>
<dbReference type="PROSITE" id="PS50222">
    <property type="entry name" value="EF_HAND_2"/>
    <property type="match status" value="1"/>
</dbReference>
<dbReference type="PROSITE" id="PS50011">
    <property type="entry name" value="PROTEIN_KINASE_DOM"/>
    <property type="match status" value="1"/>
</dbReference>